<dbReference type="PANTHER" id="PTHR13681:SF24">
    <property type="entry name" value="TUDOR DOMAIN-CONTAINING PROTEIN 3"/>
    <property type="match status" value="1"/>
</dbReference>
<feature type="domain" description="RecQ mediated genome instability protein 1 OB-fold" evidence="3">
    <location>
        <begin position="17"/>
        <end position="91"/>
    </location>
</feature>
<name>A0A3P7JEM2_STRVU</name>
<dbReference type="Proteomes" id="UP000270094">
    <property type="component" value="Unassembled WGS sequence"/>
</dbReference>
<dbReference type="Gene3D" id="2.40.50.770">
    <property type="entry name" value="RecQ-mediated genome instability protein Rmi1, C-terminal domain"/>
    <property type="match status" value="1"/>
</dbReference>
<dbReference type="AlphaFoldDB" id="A0A3P7JEM2"/>
<proteinExistence type="predicted"/>
<evidence type="ECO:0000256" key="1">
    <source>
        <dbReference type="ARBA" id="ARBA00004123"/>
    </source>
</evidence>
<dbReference type="OrthoDB" id="434939at2759"/>
<protein>
    <recommendedName>
        <fullName evidence="3">RecQ mediated genome instability protein 1 OB-fold domain-containing protein</fullName>
    </recommendedName>
</protein>
<dbReference type="Pfam" id="PF08585">
    <property type="entry name" value="RMI1_N_C"/>
    <property type="match status" value="1"/>
</dbReference>
<dbReference type="PANTHER" id="PTHR13681">
    <property type="entry name" value="SURVIVAL OF MOTOR NEURON-RELATED-SPLICING FACTOR 30-RELATED"/>
    <property type="match status" value="1"/>
</dbReference>
<keyword evidence="5" id="KW-1185">Reference proteome</keyword>
<evidence type="ECO:0000259" key="3">
    <source>
        <dbReference type="Pfam" id="PF08585"/>
    </source>
</evidence>
<keyword evidence="2" id="KW-0539">Nucleus</keyword>
<comment type="subcellular location">
    <subcellularLocation>
        <location evidence="1">Nucleus</location>
    </subcellularLocation>
</comment>
<sequence length="153" mass="17200">MVRNVSQPKIREDTKGDDDVFRLSLTDGHTSLSAIVMENIKGINTDTPPGTKLLITGRVPIEGGFAILTHSNISVIGGRVEKLVEKWTIERRSLLDGERTNRSDGKAPKWVSFGKVRDALRGSVCHVVYKLFCSREYRKQQKLQQTISKQMMS</sequence>
<accession>A0A3P7JEM2</accession>
<evidence type="ECO:0000313" key="4">
    <source>
        <dbReference type="EMBL" id="VDM84030.1"/>
    </source>
</evidence>
<organism evidence="4 5">
    <name type="scientific">Strongylus vulgaris</name>
    <name type="common">Blood worm</name>
    <dbReference type="NCBI Taxonomy" id="40348"/>
    <lineage>
        <taxon>Eukaryota</taxon>
        <taxon>Metazoa</taxon>
        <taxon>Ecdysozoa</taxon>
        <taxon>Nematoda</taxon>
        <taxon>Chromadorea</taxon>
        <taxon>Rhabditida</taxon>
        <taxon>Rhabditina</taxon>
        <taxon>Rhabditomorpha</taxon>
        <taxon>Strongyloidea</taxon>
        <taxon>Strongylidae</taxon>
        <taxon>Strongylus</taxon>
    </lineage>
</organism>
<evidence type="ECO:0000313" key="5">
    <source>
        <dbReference type="Proteomes" id="UP000270094"/>
    </source>
</evidence>
<gene>
    <name evidence="4" type="ORF">SVUK_LOCUS19028</name>
</gene>
<dbReference type="GO" id="GO:0005634">
    <property type="term" value="C:nucleus"/>
    <property type="evidence" value="ECO:0007669"/>
    <property type="project" value="UniProtKB-SubCell"/>
</dbReference>
<dbReference type="InterPro" id="IPR013894">
    <property type="entry name" value="RMI1_OB"/>
</dbReference>
<reference evidence="4 5" key="1">
    <citation type="submission" date="2018-11" db="EMBL/GenBank/DDBJ databases">
        <authorList>
            <consortium name="Pathogen Informatics"/>
        </authorList>
    </citation>
    <scope>NUCLEOTIDE SEQUENCE [LARGE SCALE GENOMIC DNA]</scope>
</reference>
<dbReference type="EMBL" id="UYYB01126978">
    <property type="protein sequence ID" value="VDM84030.1"/>
    <property type="molecule type" value="Genomic_DNA"/>
</dbReference>
<evidence type="ECO:0000256" key="2">
    <source>
        <dbReference type="ARBA" id="ARBA00023242"/>
    </source>
</evidence>
<dbReference type="InterPro" id="IPR042470">
    <property type="entry name" value="RMI1_N_C_sf"/>
</dbReference>